<comment type="caution">
    <text evidence="2">The sequence shown here is derived from an EMBL/GenBank/DDBJ whole genome shotgun (WGS) entry which is preliminary data.</text>
</comment>
<accession>A0A852RM60</accession>
<dbReference type="InterPro" id="IPR000192">
    <property type="entry name" value="Aminotrans_V_dom"/>
</dbReference>
<dbReference type="GO" id="GO:0016829">
    <property type="term" value="F:lyase activity"/>
    <property type="evidence" value="ECO:0007669"/>
    <property type="project" value="UniProtKB-KW"/>
</dbReference>
<evidence type="ECO:0000313" key="2">
    <source>
        <dbReference type="EMBL" id="NYD27742.1"/>
    </source>
</evidence>
<keyword evidence="2" id="KW-0456">Lyase</keyword>
<dbReference type="Proteomes" id="UP000586095">
    <property type="component" value="Unassembled WGS sequence"/>
</dbReference>
<sequence length="393" mass="42411">MHVPGEQPLLEKEAFVNLTADSYLYTGAHSPALRRVEEAIVSSYRAKSLGEDGRRVLYEAEAATRASIARLTDRPVEEIGLLGDASSAWSAIANGWKWSPGDNVVVNEYEHPAVFAPWLRLREAGLEVRVVPRRADWSLPIEDLMDACDERTVALCVSHVGYITGLRYDLDALGRAAEIADVPLLLDISHSLGVVRTDLRRAALTVSASYKWTLGPYGVGIVCWNRDTLPDFKPGAVGWRSLTNIFTDDRFENLNWNAGASRFQVGAPALAEIAGLGAAVDEILELGIERVEAHAVSLAAAAAAGLREQGFTVITPQDPSAHAGNVSFLWPDGERLAATLAEHGVYVWGGDGRVRASFHVMNDARDVTRLLDAVRSATATAAGAHRETTPGKG</sequence>
<dbReference type="PANTHER" id="PTHR43586">
    <property type="entry name" value="CYSTEINE DESULFURASE"/>
    <property type="match status" value="1"/>
</dbReference>
<evidence type="ECO:0000259" key="1">
    <source>
        <dbReference type="Pfam" id="PF00266"/>
    </source>
</evidence>
<dbReference type="Gene3D" id="3.90.1150.10">
    <property type="entry name" value="Aspartate Aminotransferase, domain 1"/>
    <property type="match status" value="1"/>
</dbReference>
<dbReference type="AlphaFoldDB" id="A0A852RM60"/>
<dbReference type="Gene3D" id="3.40.640.10">
    <property type="entry name" value="Type I PLP-dependent aspartate aminotransferase-like (Major domain)"/>
    <property type="match status" value="1"/>
</dbReference>
<keyword evidence="3" id="KW-1185">Reference proteome</keyword>
<dbReference type="RefSeq" id="WP_185987570.1">
    <property type="nucleotide sequence ID" value="NZ_BAAALZ010000001.1"/>
</dbReference>
<name>A0A852RM60_9MICO</name>
<dbReference type="Pfam" id="PF00266">
    <property type="entry name" value="Aminotran_5"/>
    <property type="match status" value="1"/>
</dbReference>
<evidence type="ECO:0000313" key="3">
    <source>
        <dbReference type="Proteomes" id="UP000586095"/>
    </source>
</evidence>
<gene>
    <name evidence="2" type="ORF">BJ960_002545</name>
</gene>
<dbReference type="PANTHER" id="PTHR43586:SF15">
    <property type="entry name" value="BLR3095 PROTEIN"/>
    <property type="match status" value="1"/>
</dbReference>
<dbReference type="InterPro" id="IPR015421">
    <property type="entry name" value="PyrdxlP-dep_Trfase_major"/>
</dbReference>
<feature type="domain" description="Aminotransferase class V" evidence="1">
    <location>
        <begin position="23"/>
        <end position="370"/>
    </location>
</feature>
<proteinExistence type="predicted"/>
<organism evidence="2 3">
    <name type="scientific">Leucobacter aridicollis</name>
    <dbReference type="NCBI Taxonomy" id="283878"/>
    <lineage>
        <taxon>Bacteria</taxon>
        <taxon>Bacillati</taxon>
        <taxon>Actinomycetota</taxon>
        <taxon>Actinomycetes</taxon>
        <taxon>Micrococcales</taxon>
        <taxon>Microbacteriaceae</taxon>
        <taxon>Leucobacter</taxon>
    </lineage>
</organism>
<dbReference type="InterPro" id="IPR015422">
    <property type="entry name" value="PyrdxlP-dep_Trfase_small"/>
</dbReference>
<protein>
    <submittedName>
        <fullName evidence="2">Selenocysteine lyase/cysteine desulfurase</fullName>
    </submittedName>
</protein>
<dbReference type="InterPro" id="IPR015424">
    <property type="entry name" value="PyrdxlP-dep_Trfase"/>
</dbReference>
<dbReference type="SUPFAM" id="SSF53383">
    <property type="entry name" value="PLP-dependent transferases"/>
    <property type="match status" value="1"/>
</dbReference>
<dbReference type="EMBL" id="JACCBD010000001">
    <property type="protein sequence ID" value="NYD27742.1"/>
    <property type="molecule type" value="Genomic_DNA"/>
</dbReference>
<reference evidence="2 3" key="1">
    <citation type="submission" date="2020-07" db="EMBL/GenBank/DDBJ databases">
        <title>Sequencing the genomes of 1000 actinobacteria strains.</title>
        <authorList>
            <person name="Klenk H.-P."/>
        </authorList>
    </citation>
    <scope>NUCLEOTIDE SEQUENCE [LARGE SCALE GENOMIC DNA]</scope>
    <source>
        <strain evidence="2 3">DSM 17380</strain>
    </source>
</reference>